<dbReference type="EMBL" id="JBBPEH010000002">
    <property type="protein sequence ID" value="KAK7542255.1"/>
    <property type="molecule type" value="Genomic_DNA"/>
</dbReference>
<dbReference type="PROSITE" id="PS00141">
    <property type="entry name" value="ASP_PROTEASE"/>
    <property type="match status" value="1"/>
</dbReference>
<keyword evidence="3" id="KW-0645">Protease</keyword>
<evidence type="ECO:0000256" key="5">
    <source>
        <dbReference type="SAM" id="SignalP"/>
    </source>
</evidence>
<proteinExistence type="inferred from homology"/>
<evidence type="ECO:0000256" key="3">
    <source>
        <dbReference type="RuleBase" id="RU000454"/>
    </source>
</evidence>
<dbReference type="PROSITE" id="PS51767">
    <property type="entry name" value="PEPTIDASE_A1"/>
    <property type="match status" value="1"/>
</dbReference>
<sequence length="509" mass="52350">MHLRSLVGALACIVSPVVTAFYPYHPTLATAAHPDPAHANSNPQPARSLSFYIHRQPIRRANQYKVVSSTDPTHPDSAALDQDGSDLTYFAAVKFGDDATEYYLLADTAASNTWVMGADCSTTACQKHNTLGSAGSSTLDDKSGTFSIAYGSGQVNGTLAEDDVQIAGFKVSMTFGLAGYTSTDFESFPIDGVLGLGRADKTTSSVTEGTIVDALSKASLIDAKVFGMHLSRNADAQDGELNFGAPNPARYDGELAWTNAIDNDRGFWEIPIDDATVDGSSAGLSGRTAIIDSGTSYILVPADDAAAIHDLVPQSSKNGEVYTIPCSTTQSLQFSFNNIAYDISSRDWVGGSVGDGICQSNIIARQTFGDKQWLVGDVFLKNVYSVYDQDNARVGFGVKSQTSSVSSSSAAETQSSTSAGTSSSTGSSSADTSATSGSVSDSSVTSVSSVPPIVVPGASTPGTPIGSPAATSTPGSLPTDSAGSRGCGSHGSWAMGAAFAGAMVVGVVA</sequence>
<dbReference type="PANTHER" id="PTHR47966:SF75">
    <property type="entry name" value="ENDOPEPTIDASE (CTSD), PUTATIVE (AFU_ORTHOLOGUE AFUA_4G07040)-RELATED"/>
    <property type="match status" value="1"/>
</dbReference>
<dbReference type="GeneID" id="92027371"/>
<evidence type="ECO:0000256" key="1">
    <source>
        <dbReference type="ARBA" id="ARBA00007447"/>
    </source>
</evidence>
<evidence type="ECO:0000313" key="7">
    <source>
        <dbReference type="EMBL" id="KAK7542255.1"/>
    </source>
</evidence>
<dbReference type="InterPro" id="IPR001969">
    <property type="entry name" value="Aspartic_peptidase_AS"/>
</dbReference>
<protein>
    <submittedName>
        <fullName evidence="7">Rhizopuspepsin-1</fullName>
    </submittedName>
</protein>
<dbReference type="Proteomes" id="UP001360953">
    <property type="component" value="Unassembled WGS sequence"/>
</dbReference>
<dbReference type="Gene3D" id="2.40.70.10">
    <property type="entry name" value="Acid Proteases"/>
    <property type="match status" value="2"/>
</dbReference>
<evidence type="ECO:0000256" key="4">
    <source>
        <dbReference type="SAM" id="MobiDB-lite"/>
    </source>
</evidence>
<dbReference type="InterPro" id="IPR021109">
    <property type="entry name" value="Peptidase_aspartic_dom_sf"/>
</dbReference>
<dbReference type="Pfam" id="PF00026">
    <property type="entry name" value="Asp"/>
    <property type="match status" value="1"/>
</dbReference>
<gene>
    <name evidence="7" type="ORF">J3D65DRAFT_207494</name>
</gene>
<keyword evidence="5" id="KW-0732">Signal</keyword>
<comment type="caution">
    <text evidence="7">The sequence shown here is derived from an EMBL/GenBank/DDBJ whole genome shotgun (WGS) entry which is preliminary data.</text>
</comment>
<feature type="signal peptide" evidence="5">
    <location>
        <begin position="1"/>
        <end position="20"/>
    </location>
</feature>
<keyword evidence="8" id="KW-1185">Reference proteome</keyword>
<keyword evidence="3" id="KW-0378">Hydrolase</keyword>
<organism evidence="7 8">
    <name type="scientific">Phyllosticta citribraziliensis</name>
    <dbReference type="NCBI Taxonomy" id="989973"/>
    <lineage>
        <taxon>Eukaryota</taxon>
        <taxon>Fungi</taxon>
        <taxon>Dikarya</taxon>
        <taxon>Ascomycota</taxon>
        <taxon>Pezizomycotina</taxon>
        <taxon>Dothideomycetes</taxon>
        <taxon>Dothideomycetes incertae sedis</taxon>
        <taxon>Botryosphaeriales</taxon>
        <taxon>Phyllostictaceae</taxon>
        <taxon>Phyllosticta</taxon>
    </lineage>
</organism>
<dbReference type="SUPFAM" id="SSF50630">
    <property type="entry name" value="Acid proteases"/>
    <property type="match status" value="1"/>
</dbReference>
<feature type="domain" description="Peptidase A1" evidence="6">
    <location>
        <begin position="89"/>
        <end position="397"/>
    </location>
</feature>
<accession>A0ABR1M5F1</accession>
<dbReference type="InterPro" id="IPR001461">
    <property type="entry name" value="Aspartic_peptidase_A1"/>
</dbReference>
<dbReference type="CDD" id="cd05471">
    <property type="entry name" value="pepsin_like"/>
    <property type="match status" value="1"/>
</dbReference>
<reference evidence="7 8" key="1">
    <citation type="submission" date="2024-04" db="EMBL/GenBank/DDBJ databases">
        <title>Phyllosticta paracitricarpa is synonymous to the EU quarantine fungus P. citricarpa based on phylogenomic analyses.</title>
        <authorList>
            <consortium name="Lawrence Berkeley National Laboratory"/>
            <person name="Van ingen-buijs V.A."/>
            <person name="Van westerhoven A.C."/>
            <person name="Haridas S."/>
            <person name="Skiadas P."/>
            <person name="Martin F."/>
            <person name="Groenewald J.Z."/>
            <person name="Crous P.W."/>
            <person name="Seidl M.F."/>
        </authorList>
    </citation>
    <scope>NUCLEOTIDE SEQUENCE [LARGE SCALE GENOMIC DNA]</scope>
    <source>
        <strain evidence="7 8">CPC 17464</strain>
    </source>
</reference>
<dbReference type="InterPro" id="IPR033121">
    <property type="entry name" value="PEPTIDASE_A1"/>
</dbReference>
<name>A0ABR1M5F1_9PEZI</name>
<feature type="compositionally biased region" description="Low complexity" evidence="4">
    <location>
        <begin position="403"/>
        <end position="450"/>
    </location>
</feature>
<evidence type="ECO:0000256" key="2">
    <source>
        <dbReference type="ARBA" id="ARBA00022750"/>
    </source>
</evidence>
<dbReference type="RefSeq" id="XP_066658548.1">
    <property type="nucleotide sequence ID" value="XM_066794465.1"/>
</dbReference>
<dbReference type="PANTHER" id="PTHR47966">
    <property type="entry name" value="BETA-SITE APP-CLEAVING ENZYME, ISOFORM A-RELATED"/>
    <property type="match status" value="1"/>
</dbReference>
<comment type="similarity">
    <text evidence="1 3">Belongs to the peptidase A1 family.</text>
</comment>
<evidence type="ECO:0000259" key="6">
    <source>
        <dbReference type="PROSITE" id="PS51767"/>
    </source>
</evidence>
<dbReference type="InterPro" id="IPR034164">
    <property type="entry name" value="Pepsin-like_dom"/>
</dbReference>
<feature type="chain" id="PRO_5046184299" evidence="5">
    <location>
        <begin position="21"/>
        <end position="509"/>
    </location>
</feature>
<evidence type="ECO:0000313" key="8">
    <source>
        <dbReference type="Proteomes" id="UP001360953"/>
    </source>
</evidence>
<dbReference type="PRINTS" id="PR00792">
    <property type="entry name" value="PEPSIN"/>
</dbReference>
<keyword evidence="2 3" id="KW-0064">Aspartyl protease</keyword>
<feature type="region of interest" description="Disordered" evidence="4">
    <location>
        <begin position="403"/>
        <end position="489"/>
    </location>
</feature>
<feature type="compositionally biased region" description="Polar residues" evidence="4">
    <location>
        <begin position="469"/>
        <end position="482"/>
    </location>
</feature>